<evidence type="ECO:0000256" key="2">
    <source>
        <dbReference type="ARBA" id="ARBA00023054"/>
    </source>
</evidence>
<dbReference type="AlphaFoldDB" id="A0A2S5TC81"/>
<dbReference type="PANTHER" id="PTHR32347:SF23">
    <property type="entry name" value="BLL5650 PROTEIN"/>
    <property type="match status" value="1"/>
</dbReference>
<proteinExistence type="predicted"/>
<organism evidence="4 5">
    <name type="scientific">Solimonas fluminis</name>
    <dbReference type="NCBI Taxonomy" id="2086571"/>
    <lineage>
        <taxon>Bacteria</taxon>
        <taxon>Pseudomonadati</taxon>
        <taxon>Pseudomonadota</taxon>
        <taxon>Gammaproteobacteria</taxon>
        <taxon>Nevskiales</taxon>
        <taxon>Nevskiaceae</taxon>
        <taxon>Solimonas</taxon>
    </lineage>
</organism>
<dbReference type="Proteomes" id="UP000238220">
    <property type="component" value="Unassembled WGS sequence"/>
</dbReference>
<accession>A0A2S5TC81</accession>
<dbReference type="InterPro" id="IPR059052">
    <property type="entry name" value="HH_YbhG-like"/>
</dbReference>
<reference evidence="4 5" key="1">
    <citation type="submission" date="2018-02" db="EMBL/GenBank/DDBJ databases">
        <title>Genome sequencing of Solimonas sp. HR-BB.</title>
        <authorList>
            <person name="Lee Y."/>
            <person name="Jeon C.O."/>
        </authorList>
    </citation>
    <scope>NUCLEOTIDE SEQUENCE [LARGE SCALE GENOMIC DNA]</scope>
    <source>
        <strain evidence="4 5">HR-BB</strain>
    </source>
</reference>
<dbReference type="PANTHER" id="PTHR32347">
    <property type="entry name" value="EFFLUX SYSTEM COMPONENT YKNX-RELATED"/>
    <property type="match status" value="1"/>
</dbReference>
<dbReference type="GO" id="GO:0030313">
    <property type="term" value="C:cell envelope"/>
    <property type="evidence" value="ECO:0007669"/>
    <property type="project" value="UniProtKB-SubCell"/>
</dbReference>
<dbReference type="InterPro" id="IPR050465">
    <property type="entry name" value="UPF0194_transport"/>
</dbReference>
<dbReference type="Gene3D" id="1.10.287.470">
    <property type="entry name" value="Helix hairpin bin"/>
    <property type="match status" value="1"/>
</dbReference>
<comment type="subcellular location">
    <subcellularLocation>
        <location evidence="1">Cell envelope</location>
    </subcellularLocation>
</comment>
<feature type="domain" description="YbhG-like alpha-helical hairpin" evidence="3">
    <location>
        <begin position="68"/>
        <end position="177"/>
    </location>
</feature>
<keyword evidence="5" id="KW-1185">Reference proteome</keyword>
<dbReference type="Pfam" id="PF25881">
    <property type="entry name" value="HH_YBHG"/>
    <property type="match status" value="1"/>
</dbReference>
<dbReference type="Gene3D" id="2.40.50.100">
    <property type="match status" value="1"/>
</dbReference>
<keyword evidence="2" id="KW-0175">Coiled coil</keyword>
<sequence>MRKTILALLVLLAGCHEETAGRYQGYVEGEAIRVSAPRAGRLDLLAVQSGDAVNAGARLFALEAGAEKAALDEAQARLSDLGKGERPEEEAIRRAQLAAAQAQAALSQKEWQRQQALFEDRVVSRERLDQAATRRDRDAASVRELQARLRAGALAGRDDARRAAEAAVAQAQWQLDQKSQAAPAAGRVEDVYFRAGEWVPAGTPVLALLPPQNRKLRFFVPQEALDGLRPGRRLRVSCDGCSRPLEATVSHVAASAEFTPPVIYSREQRSRMVFLVEARPAPDDAAGLHPGQPVDIELLP</sequence>
<comment type="caution">
    <text evidence="4">The sequence shown here is derived from an EMBL/GenBank/DDBJ whole genome shotgun (WGS) entry which is preliminary data.</text>
</comment>
<evidence type="ECO:0000313" key="4">
    <source>
        <dbReference type="EMBL" id="PPE72566.1"/>
    </source>
</evidence>
<evidence type="ECO:0000259" key="3">
    <source>
        <dbReference type="Pfam" id="PF25881"/>
    </source>
</evidence>
<dbReference type="RefSeq" id="WP_104231652.1">
    <property type="nucleotide sequence ID" value="NZ_PSNW01000011.1"/>
</dbReference>
<evidence type="ECO:0000313" key="5">
    <source>
        <dbReference type="Proteomes" id="UP000238220"/>
    </source>
</evidence>
<name>A0A2S5TC81_9GAMM</name>
<evidence type="ECO:0000256" key="1">
    <source>
        <dbReference type="ARBA" id="ARBA00004196"/>
    </source>
</evidence>
<dbReference type="PROSITE" id="PS51257">
    <property type="entry name" value="PROKAR_LIPOPROTEIN"/>
    <property type="match status" value="1"/>
</dbReference>
<dbReference type="SUPFAM" id="SSF111369">
    <property type="entry name" value="HlyD-like secretion proteins"/>
    <property type="match status" value="1"/>
</dbReference>
<protein>
    <submittedName>
        <fullName evidence="4">Secretion protein HlyD</fullName>
    </submittedName>
</protein>
<gene>
    <name evidence="4" type="ORF">C3942_17460</name>
</gene>
<dbReference type="EMBL" id="PSNW01000011">
    <property type="protein sequence ID" value="PPE72566.1"/>
    <property type="molecule type" value="Genomic_DNA"/>
</dbReference>
<dbReference type="Gene3D" id="2.40.30.170">
    <property type="match status" value="1"/>
</dbReference>
<dbReference type="OrthoDB" id="8558741at2"/>